<feature type="signal peptide" evidence="1">
    <location>
        <begin position="1"/>
        <end position="25"/>
    </location>
</feature>
<protein>
    <submittedName>
        <fullName evidence="2">Mdh6</fullName>
    </submittedName>
</protein>
<evidence type="ECO:0000256" key="1">
    <source>
        <dbReference type="SAM" id="SignalP"/>
    </source>
</evidence>
<name>A0A0A9CYC9_ARUDO</name>
<reference evidence="2" key="1">
    <citation type="submission" date="2014-09" db="EMBL/GenBank/DDBJ databases">
        <authorList>
            <person name="Magalhaes I.L.F."/>
            <person name="Oliveira U."/>
            <person name="Santos F.R."/>
            <person name="Vidigal T.H.D.A."/>
            <person name="Brescovit A.D."/>
            <person name="Santos A.J."/>
        </authorList>
    </citation>
    <scope>NUCLEOTIDE SEQUENCE</scope>
    <source>
        <tissue evidence="2">Shoot tissue taken approximately 20 cm above the soil surface</tissue>
    </source>
</reference>
<feature type="chain" id="PRO_5002043392" evidence="1">
    <location>
        <begin position="26"/>
        <end position="58"/>
    </location>
</feature>
<proteinExistence type="predicted"/>
<dbReference type="AlphaFoldDB" id="A0A0A9CYC9"/>
<evidence type="ECO:0000313" key="2">
    <source>
        <dbReference type="EMBL" id="JAD76487.1"/>
    </source>
</evidence>
<organism evidence="2">
    <name type="scientific">Arundo donax</name>
    <name type="common">Giant reed</name>
    <name type="synonym">Donax arundinaceus</name>
    <dbReference type="NCBI Taxonomy" id="35708"/>
    <lineage>
        <taxon>Eukaryota</taxon>
        <taxon>Viridiplantae</taxon>
        <taxon>Streptophyta</taxon>
        <taxon>Embryophyta</taxon>
        <taxon>Tracheophyta</taxon>
        <taxon>Spermatophyta</taxon>
        <taxon>Magnoliopsida</taxon>
        <taxon>Liliopsida</taxon>
        <taxon>Poales</taxon>
        <taxon>Poaceae</taxon>
        <taxon>PACMAD clade</taxon>
        <taxon>Arundinoideae</taxon>
        <taxon>Arundineae</taxon>
        <taxon>Arundo</taxon>
    </lineage>
</organism>
<sequence length="58" mass="5646">MSSTAFLCEASVFFFFFCFACSSQAGTGGGTGGGRGGGGGGAKGVLRGVLHHLRSQGG</sequence>
<dbReference type="EMBL" id="GBRH01221408">
    <property type="protein sequence ID" value="JAD76487.1"/>
    <property type="molecule type" value="Transcribed_RNA"/>
</dbReference>
<reference evidence="2" key="2">
    <citation type="journal article" date="2015" name="Data Brief">
        <title>Shoot transcriptome of the giant reed, Arundo donax.</title>
        <authorList>
            <person name="Barrero R.A."/>
            <person name="Guerrero F.D."/>
            <person name="Moolhuijzen P."/>
            <person name="Goolsby J.A."/>
            <person name="Tidwell J."/>
            <person name="Bellgard S.E."/>
            <person name="Bellgard M.I."/>
        </authorList>
    </citation>
    <scope>NUCLEOTIDE SEQUENCE</scope>
    <source>
        <tissue evidence="2">Shoot tissue taken approximately 20 cm above the soil surface</tissue>
    </source>
</reference>
<keyword evidence="1" id="KW-0732">Signal</keyword>
<accession>A0A0A9CYC9</accession>